<evidence type="ECO:0000313" key="3">
    <source>
        <dbReference type="Proteomes" id="UP000228635"/>
    </source>
</evidence>
<keyword evidence="1" id="KW-1133">Transmembrane helix</keyword>
<proteinExistence type="predicted"/>
<keyword evidence="1" id="KW-0812">Transmembrane</keyword>
<evidence type="ECO:0000313" key="2">
    <source>
        <dbReference type="EMBL" id="PIT92561.1"/>
    </source>
</evidence>
<keyword evidence="1" id="KW-0472">Membrane</keyword>
<evidence type="ECO:0000256" key="1">
    <source>
        <dbReference type="SAM" id="Phobius"/>
    </source>
</evidence>
<accession>A0A2M6WID0</accession>
<feature type="transmembrane region" description="Helical" evidence="1">
    <location>
        <begin position="282"/>
        <end position="301"/>
    </location>
</feature>
<reference evidence="3" key="1">
    <citation type="submission" date="2017-09" db="EMBL/GenBank/DDBJ databases">
        <title>Depth-based differentiation of microbial function through sediment-hosted aquifers and enrichment of novel symbionts in the deep terrestrial subsurface.</title>
        <authorList>
            <person name="Probst A.J."/>
            <person name="Ladd B."/>
            <person name="Jarett J.K."/>
            <person name="Geller-Mcgrath D.E."/>
            <person name="Sieber C.M.K."/>
            <person name="Emerson J.B."/>
            <person name="Anantharaman K."/>
            <person name="Thomas B.C."/>
            <person name="Malmstrom R."/>
            <person name="Stieglmeier M."/>
            <person name="Klingl A."/>
            <person name="Woyke T."/>
            <person name="Ryan C.M."/>
            <person name="Banfield J.F."/>
        </authorList>
    </citation>
    <scope>NUCLEOTIDE SEQUENCE [LARGE SCALE GENOMIC DNA]</scope>
</reference>
<comment type="caution">
    <text evidence="2">The sequence shown here is derived from an EMBL/GenBank/DDBJ whole genome shotgun (WGS) entry which is preliminary data.</text>
</comment>
<evidence type="ECO:0008006" key="4">
    <source>
        <dbReference type="Google" id="ProtNLM"/>
    </source>
</evidence>
<name>A0A2M6WID0_9BACT</name>
<dbReference type="PANTHER" id="PTHR43861:SF6">
    <property type="entry name" value="METHYLTRANSFERASE TYPE 11"/>
    <property type="match status" value="1"/>
</dbReference>
<gene>
    <name evidence="2" type="ORF">COU08_01710</name>
</gene>
<dbReference type="SUPFAM" id="SSF53335">
    <property type="entry name" value="S-adenosyl-L-methionine-dependent methyltransferases"/>
    <property type="match status" value="1"/>
</dbReference>
<dbReference type="AlphaFoldDB" id="A0A2M6WID0"/>
<organism evidence="2 3">
    <name type="scientific">Candidatus Harrisonbacteria bacterium CG10_big_fil_rev_8_21_14_0_10_42_17</name>
    <dbReference type="NCBI Taxonomy" id="1974584"/>
    <lineage>
        <taxon>Bacteria</taxon>
        <taxon>Candidatus Harrisoniibacteriota</taxon>
    </lineage>
</organism>
<sequence>MHNTKPERCGVCGQGVDVEYKEQHKEYSLWECSECKTQFWTPMKNPGASWYEHDERYAFRNKYPLAKPERNHKKFFKDSPEPGRKLIDIGMGTGNFLAAAIKYGYDAYGSDFDKGAIEKAKEFFGLENVFVGDIETIKEKFGEHFFDVATMFEVVEHVESPRAFLESVSSILKPGGYVGISVPYRGYKDSLKPFDKPPRHLTRWDVESMTNVLELAGYNVVRTKIIKATIPFLMTKCYFWTKKWLSFGLVQKTMHREAGKNTKPQAKNIPTKIKLSILAAKIKNYVLFFIPATALFLWLNLTKKGGLGLYVLAQKK</sequence>
<dbReference type="Pfam" id="PF13489">
    <property type="entry name" value="Methyltransf_23"/>
    <property type="match status" value="1"/>
</dbReference>
<dbReference type="InterPro" id="IPR029063">
    <property type="entry name" value="SAM-dependent_MTases_sf"/>
</dbReference>
<dbReference type="Proteomes" id="UP000228635">
    <property type="component" value="Unassembled WGS sequence"/>
</dbReference>
<dbReference type="CDD" id="cd02440">
    <property type="entry name" value="AdoMet_MTases"/>
    <property type="match status" value="1"/>
</dbReference>
<dbReference type="EMBL" id="PFBA01000014">
    <property type="protein sequence ID" value="PIT92561.1"/>
    <property type="molecule type" value="Genomic_DNA"/>
</dbReference>
<dbReference type="Gene3D" id="3.40.50.150">
    <property type="entry name" value="Vaccinia Virus protein VP39"/>
    <property type="match status" value="1"/>
</dbReference>
<protein>
    <recommendedName>
        <fullName evidence="4">Methyltransferase type 11 domain-containing protein</fullName>
    </recommendedName>
</protein>
<dbReference type="PANTHER" id="PTHR43861">
    <property type="entry name" value="TRANS-ACONITATE 2-METHYLTRANSFERASE-RELATED"/>
    <property type="match status" value="1"/>
</dbReference>